<keyword evidence="2" id="KW-1185">Reference proteome</keyword>
<protein>
    <submittedName>
        <fullName evidence="1">Poly(3-hydroxyalkanoate) depolymerase</fullName>
    </submittedName>
</protein>
<reference evidence="1 2" key="1">
    <citation type="journal article" date="2021" name="Int. J. Syst. Evol. Microbiol.">
        <title>Bradyrhizobium septentrionale sp. nov. (sv. septentrionale) and Bradyrhizobium quebecense sp. nov. (sv. septentrionale) associated with legumes native to Canada possess rearranged symbiosis genes and numerous insertion sequences.</title>
        <authorList>
            <person name="Bromfield E.S.P."/>
            <person name="Cloutier S."/>
        </authorList>
    </citation>
    <scope>NUCLEOTIDE SEQUENCE [LARGE SCALE GENOMIC DNA]</scope>
    <source>
        <strain evidence="1 2">12S5</strain>
    </source>
</reference>
<proteinExistence type="predicted"/>
<gene>
    <name evidence="1" type="primary">phaZ</name>
    <name evidence="1" type="ORF">J4P68_0016410</name>
</gene>
<evidence type="ECO:0000313" key="2">
    <source>
        <dbReference type="Proteomes" id="UP000692816"/>
    </source>
</evidence>
<name>A0ACD3VI80_9BRAD</name>
<sequence length="315" mass="33745">MTDDLTSADEAGPSAAAQRGTIETRQITIDGQLLQVAIRHGDGSGPPLLLFNGIGANWELAKPFLDALTGTAIIFDVPGIGGSPRPAWPYRPSTLARLAAGLVAELGYAEVDVAGVSWGGGIAQQFAHQFPKRCRRLVLAATAPGFTMVPASPSLLWKMATPRRYTDKGYMKTIAADIYGGAFRDDPSLIGRHAAAMHGARSMGYFYQLLAMTGWTSLPWLWSLPQPTLILMGSDDPLVPAVNGQIMASLIPNAELRLIDDGHLFMVTRPKETADLIEAFLADESHQAVSSSLLSRTTSYFRDLVPTSGGGRQKP</sequence>
<evidence type="ECO:0000313" key="1">
    <source>
        <dbReference type="EMBL" id="UGY06217.1"/>
    </source>
</evidence>
<dbReference type="Proteomes" id="UP000692816">
    <property type="component" value="Chromosome"/>
</dbReference>
<accession>A0ACD3VI80</accession>
<dbReference type="EMBL" id="CP088282">
    <property type="protein sequence ID" value="UGY06217.1"/>
    <property type="molecule type" value="Genomic_DNA"/>
</dbReference>
<organism evidence="1 2">
    <name type="scientific">Bradyrhizobium quebecense</name>
    <dbReference type="NCBI Taxonomy" id="2748629"/>
    <lineage>
        <taxon>Bacteria</taxon>
        <taxon>Pseudomonadati</taxon>
        <taxon>Pseudomonadota</taxon>
        <taxon>Alphaproteobacteria</taxon>
        <taxon>Hyphomicrobiales</taxon>
        <taxon>Nitrobacteraceae</taxon>
        <taxon>Bradyrhizobium</taxon>
    </lineage>
</organism>